<accession>F7ZA45</accession>
<dbReference type="EMBL" id="CP002623">
    <property type="protein sequence ID" value="AEI94198.1"/>
    <property type="molecule type" value="Genomic_DNA"/>
</dbReference>
<dbReference type="GO" id="GO:0009007">
    <property type="term" value="F:site-specific DNA-methyltransferase (adenine-specific) activity"/>
    <property type="evidence" value="ECO:0007669"/>
    <property type="project" value="UniProtKB-EC"/>
</dbReference>
<sequence>MPGNFQPQSEITLFDKNNFKFTGIPFRHGYTEAQEICASNHLEWREEQVEKLRGASPFLVLNQKGEEFDLNALEIKEHRSLLRQFADELQLVKAVNADFAPFFDAAWARIFTAIVDGSLEIDGIDFERWVDLKEGQRYEDAGEFQLLPSAALPLTTDWKSNSVLYEYRDFVSLRCRTDVIAEMIAPRLMQTQPVEARMCAGFLWSSEPARTQKAKRGRAPALDWSVLRDRLVQQGQAGLLPPSKESCIYDLIAYAEAGHYHWQHEPAWYAVRGTGHWSGDRRQSTLWSIPNRDQDATTVHGTQKPVECMRRPMLNNASAGQAIYEPFSGSCTSIIAAESSGRLCLAIELDPAYVDVTVQRWQAFTGKNALLDGDGGTFDAVATKRGAEAA</sequence>
<evidence type="ECO:0000256" key="3">
    <source>
        <dbReference type="ARBA" id="ARBA00047942"/>
    </source>
</evidence>
<keyword evidence="2" id="KW-0808">Transferase</keyword>
<dbReference type="Proteomes" id="UP000001353">
    <property type="component" value="Chromosome"/>
</dbReference>
<dbReference type="GO" id="GO:0003677">
    <property type="term" value="F:DNA binding"/>
    <property type="evidence" value="ECO:0007669"/>
    <property type="project" value="InterPro"/>
</dbReference>
<dbReference type="GO" id="GO:0008170">
    <property type="term" value="F:N-methyltransferase activity"/>
    <property type="evidence" value="ECO:0007669"/>
    <property type="project" value="InterPro"/>
</dbReference>
<evidence type="ECO:0000256" key="1">
    <source>
        <dbReference type="ARBA" id="ARBA00022603"/>
    </source>
</evidence>
<dbReference type="Gene3D" id="3.40.50.150">
    <property type="entry name" value="Vaccinia Virus protein VP39"/>
    <property type="match status" value="1"/>
</dbReference>
<evidence type="ECO:0000313" key="7">
    <source>
        <dbReference type="Proteomes" id="UP000001353"/>
    </source>
</evidence>
<evidence type="ECO:0000259" key="5">
    <source>
        <dbReference type="Pfam" id="PF01555"/>
    </source>
</evidence>
<dbReference type="PRINTS" id="PR00508">
    <property type="entry name" value="S21N4MTFRASE"/>
</dbReference>
<dbReference type="InterPro" id="IPR002941">
    <property type="entry name" value="DNA_methylase_N4/N6"/>
</dbReference>
<dbReference type="STRING" id="391595.RLO149_c022220"/>
<dbReference type="SUPFAM" id="SSF53335">
    <property type="entry name" value="S-adenosyl-L-methionine-dependent methyltransferases"/>
    <property type="match status" value="1"/>
</dbReference>
<feature type="domain" description="DNA methylase N-4/N-6" evidence="5">
    <location>
        <begin position="283"/>
        <end position="357"/>
    </location>
</feature>
<keyword evidence="7" id="KW-1185">Reference proteome</keyword>
<comment type="catalytic activity">
    <reaction evidence="3">
        <text>a 2'-deoxyadenosine in DNA + S-adenosyl-L-methionine = an N(6)-methyl-2'-deoxyadenosine in DNA + S-adenosyl-L-homocysteine + H(+)</text>
        <dbReference type="Rhea" id="RHEA:15197"/>
        <dbReference type="Rhea" id="RHEA-COMP:12418"/>
        <dbReference type="Rhea" id="RHEA-COMP:12419"/>
        <dbReference type="ChEBI" id="CHEBI:15378"/>
        <dbReference type="ChEBI" id="CHEBI:57856"/>
        <dbReference type="ChEBI" id="CHEBI:59789"/>
        <dbReference type="ChEBI" id="CHEBI:90615"/>
        <dbReference type="ChEBI" id="CHEBI:90616"/>
        <dbReference type="EC" id="2.1.1.72"/>
    </reaction>
</comment>
<comment type="similarity">
    <text evidence="4">Belongs to the N(4)/N(6)-methyltransferase family.</text>
</comment>
<keyword evidence="1" id="KW-0489">Methyltransferase</keyword>
<proteinExistence type="inferred from homology"/>
<dbReference type="RefSeq" id="WP_013962122.1">
    <property type="nucleotide sequence ID" value="NC_015730.1"/>
</dbReference>
<evidence type="ECO:0000313" key="6">
    <source>
        <dbReference type="EMBL" id="AEI94198.1"/>
    </source>
</evidence>
<organism evidence="6 7">
    <name type="scientific">Roseobacter litoralis (strain ATCC 49566 / DSM 6996 / JCM 21268 / NBRC 15278 / OCh 149)</name>
    <dbReference type="NCBI Taxonomy" id="391595"/>
    <lineage>
        <taxon>Bacteria</taxon>
        <taxon>Pseudomonadati</taxon>
        <taxon>Pseudomonadota</taxon>
        <taxon>Alphaproteobacteria</taxon>
        <taxon>Rhodobacterales</taxon>
        <taxon>Roseobacteraceae</taxon>
        <taxon>Roseobacter</taxon>
    </lineage>
</organism>
<dbReference type="REBASE" id="39218">
    <property type="entry name" value="M.Rli149ORF22220P"/>
</dbReference>
<dbReference type="InterPro" id="IPR029063">
    <property type="entry name" value="SAM-dependent_MTases_sf"/>
</dbReference>
<protein>
    <recommendedName>
        <fullName evidence="4">Methyltransferase</fullName>
        <ecNumber evidence="4">2.1.1.-</ecNumber>
    </recommendedName>
</protein>
<name>F7ZA45_ROSLO</name>
<dbReference type="GO" id="GO:0032259">
    <property type="term" value="P:methylation"/>
    <property type="evidence" value="ECO:0007669"/>
    <property type="project" value="UniProtKB-KW"/>
</dbReference>
<dbReference type="eggNOG" id="COG0863">
    <property type="taxonomic scope" value="Bacteria"/>
</dbReference>
<dbReference type="HOGENOM" id="CLU_707656_0_0_5"/>
<gene>
    <name evidence="6" type="ordered locus">RLO149_c022220</name>
</gene>
<dbReference type="EC" id="2.1.1.-" evidence="4"/>
<evidence type="ECO:0000256" key="4">
    <source>
        <dbReference type="RuleBase" id="RU362026"/>
    </source>
</evidence>
<evidence type="ECO:0000256" key="2">
    <source>
        <dbReference type="ARBA" id="ARBA00022679"/>
    </source>
</evidence>
<dbReference type="InterPro" id="IPR001091">
    <property type="entry name" value="RM_Methyltransferase"/>
</dbReference>
<dbReference type="OrthoDB" id="7806498at2"/>
<dbReference type="AlphaFoldDB" id="F7ZA45"/>
<dbReference type="Pfam" id="PF01555">
    <property type="entry name" value="N6_N4_Mtase"/>
    <property type="match status" value="1"/>
</dbReference>
<dbReference type="KEGG" id="rli:RLO149_c022220"/>
<reference evidence="6 7" key="1">
    <citation type="journal article" date="2011" name="BMC Genomics">
        <title>Comparative genome analysis and genome-guided physiological analysis of Roseobacter litoralis.</title>
        <authorList>
            <person name="Kalhoefer D."/>
            <person name="Thole S."/>
            <person name="Voget S."/>
            <person name="Lehmann R."/>
            <person name="Liesegang H."/>
            <person name="Wollher A."/>
            <person name="Daniel R."/>
            <person name="Simon M."/>
            <person name="Brinkhoff T."/>
        </authorList>
    </citation>
    <scope>NUCLEOTIDE SEQUENCE [LARGE SCALE GENOMIC DNA]</scope>
    <source>
        <strain evidence="7">ATCC 49566 / DSM 6996 / JCM 21268 / NBRC 15278 / OCh 149</strain>
    </source>
</reference>